<dbReference type="Gene3D" id="3.40.50.880">
    <property type="match status" value="1"/>
</dbReference>
<dbReference type="InterPro" id="IPR005320">
    <property type="entry name" value="Peptidase_S51"/>
</dbReference>
<proteinExistence type="inferred from homology"/>
<dbReference type="RefSeq" id="WP_203366693.1">
    <property type="nucleotide sequence ID" value="NZ_WSFT01000037.1"/>
</dbReference>
<comment type="caution">
    <text evidence="5">The sequence shown here is derived from an EMBL/GenBank/DDBJ whole genome shotgun (WGS) entry which is preliminary data.</text>
</comment>
<evidence type="ECO:0000256" key="2">
    <source>
        <dbReference type="ARBA" id="ARBA00022670"/>
    </source>
</evidence>
<keyword evidence="5" id="KW-0315">Glutamine amidotransferase</keyword>
<dbReference type="AlphaFoldDB" id="A0A942UT67"/>
<name>A0A942UT67_9FIRM</name>
<keyword evidence="3" id="KW-0378">Hydrolase</keyword>
<dbReference type="EMBL" id="WSFT01000037">
    <property type="protein sequence ID" value="MBS4538769.1"/>
    <property type="molecule type" value="Genomic_DNA"/>
</dbReference>
<dbReference type="Proteomes" id="UP000724672">
    <property type="component" value="Unassembled WGS sequence"/>
</dbReference>
<evidence type="ECO:0000256" key="1">
    <source>
        <dbReference type="ARBA" id="ARBA00006534"/>
    </source>
</evidence>
<evidence type="ECO:0000256" key="3">
    <source>
        <dbReference type="ARBA" id="ARBA00022801"/>
    </source>
</evidence>
<keyword evidence="2" id="KW-0645">Protease</keyword>
<organism evidence="5 6">
    <name type="scientific">Anaeromonas frigoriresistens</name>
    <dbReference type="NCBI Taxonomy" id="2683708"/>
    <lineage>
        <taxon>Bacteria</taxon>
        <taxon>Bacillati</taxon>
        <taxon>Bacillota</taxon>
        <taxon>Tissierellia</taxon>
        <taxon>Tissierellales</taxon>
        <taxon>Thermohalobacteraceae</taxon>
        <taxon>Anaeromonas</taxon>
    </lineage>
</organism>
<evidence type="ECO:0000313" key="5">
    <source>
        <dbReference type="EMBL" id="MBS4538769.1"/>
    </source>
</evidence>
<keyword evidence="6" id="KW-1185">Reference proteome</keyword>
<evidence type="ECO:0000256" key="4">
    <source>
        <dbReference type="ARBA" id="ARBA00022825"/>
    </source>
</evidence>
<protein>
    <submittedName>
        <fullName evidence="5">Type 1 glutamine amidotransferase-like domain-containing protein</fullName>
    </submittedName>
</protein>
<dbReference type="InterPro" id="IPR029062">
    <property type="entry name" value="Class_I_gatase-like"/>
</dbReference>
<sequence length="76" mass="8705">MLNYGITNIKKIDLYDDWSIASECKVIYIARGNTYKLLDIVKRSRFSEFLVKQHSNKIIIGNSASAIILGRKELIT</sequence>
<reference evidence="5" key="1">
    <citation type="submission" date="2019-12" db="EMBL/GenBank/DDBJ databases">
        <title>Clostridiaceae gen. nov. sp. nov., isolated from sediment in Xinjiang, China.</title>
        <authorList>
            <person name="Zhang R."/>
        </authorList>
    </citation>
    <scope>NUCLEOTIDE SEQUENCE</scope>
    <source>
        <strain evidence="5">D2Q-11</strain>
    </source>
</reference>
<dbReference type="GO" id="GO:0006508">
    <property type="term" value="P:proteolysis"/>
    <property type="evidence" value="ECO:0007669"/>
    <property type="project" value="UniProtKB-KW"/>
</dbReference>
<gene>
    <name evidence="5" type="ORF">GOQ27_09855</name>
</gene>
<accession>A0A942UT67</accession>
<dbReference type="Pfam" id="PF03575">
    <property type="entry name" value="Peptidase_S51"/>
    <property type="match status" value="1"/>
</dbReference>
<evidence type="ECO:0000313" key="6">
    <source>
        <dbReference type="Proteomes" id="UP000724672"/>
    </source>
</evidence>
<dbReference type="GO" id="GO:0008236">
    <property type="term" value="F:serine-type peptidase activity"/>
    <property type="evidence" value="ECO:0007669"/>
    <property type="project" value="UniProtKB-KW"/>
</dbReference>
<keyword evidence="4" id="KW-0720">Serine protease</keyword>
<comment type="similarity">
    <text evidence="1">Belongs to the peptidase S51 family.</text>
</comment>